<reference evidence="1 2" key="1">
    <citation type="journal article" date="2003" name="Int. J. Syst. Evol. Microbiol.">
        <title>Virgibacillus carmonensis sp. nov., Virgibacillus necropolis sp. nov. and Virgibacillus picturae sp. nov., three novel species isolated from deteriorated mural paintings, transfer of the species of the genus salibacillus to Virgibacillus, as Virgibacillus marismortui comb. nov. and Virgibacillus salexigens comb. nov., and emended description of the genus Virgibacillus.</title>
        <authorList>
            <person name="Heyrman J."/>
            <person name="Logan N.A."/>
            <person name="Busse H.J."/>
            <person name="Balcaen A."/>
            <person name="Lebbe L."/>
            <person name="Rodriguez-Diaz M."/>
            <person name="Swings J."/>
            <person name="De Vos P."/>
        </authorList>
    </citation>
    <scope>NUCLEOTIDE SEQUENCE [LARGE SCALE GENOMIC DNA]</scope>
    <source>
        <strain evidence="1 2">LMG 19488</strain>
    </source>
</reference>
<dbReference type="Proteomes" id="UP000204391">
    <property type="component" value="Chromosome"/>
</dbReference>
<evidence type="ECO:0000313" key="1">
    <source>
        <dbReference type="EMBL" id="ASN03842.1"/>
    </source>
</evidence>
<dbReference type="GO" id="GO:0003700">
    <property type="term" value="F:DNA-binding transcription factor activity"/>
    <property type="evidence" value="ECO:0007669"/>
    <property type="project" value="InterPro"/>
</dbReference>
<accession>A0A221M883</accession>
<dbReference type="OrthoDB" id="2453980at2"/>
<dbReference type="SUPFAM" id="SSF88946">
    <property type="entry name" value="Sigma2 domain of RNA polymerase sigma factors"/>
    <property type="match status" value="1"/>
</dbReference>
<sequence>MHIDKLLIERIQKRDTRALEELYDRYSSYLYNLIKRKTNDVKQIISLLKQLFQEIWQNPHHFLQEKYVSIALSNYCMKHL</sequence>
<dbReference type="RefSeq" id="WP_089530412.1">
    <property type="nucleotide sequence ID" value="NZ_CP022437.1"/>
</dbReference>
<proteinExistence type="predicted"/>
<gene>
    <name evidence="1" type="ORF">CFK40_01900</name>
</gene>
<dbReference type="InterPro" id="IPR013325">
    <property type="entry name" value="RNA_pol_sigma_r2"/>
</dbReference>
<keyword evidence="2" id="KW-1185">Reference proteome</keyword>
<evidence type="ECO:0008006" key="3">
    <source>
        <dbReference type="Google" id="ProtNLM"/>
    </source>
</evidence>
<evidence type="ECO:0000313" key="2">
    <source>
        <dbReference type="Proteomes" id="UP000204391"/>
    </source>
</evidence>
<name>A0A221M883_9BACI</name>
<organism evidence="1 2">
    <name type="scientific">Virgibacillus necropolis</name>
    <dbReference type="NCBI Taxonomy" id="163877"/>
    <lineage>
        <taxon>Bacteria</taxon>
        <taxon>Bacillati</taxon>
        <taxon>Bacillota</taxon>
        <taxon>Bacilli</taxon>
        <taxon>Bacillales</taxon>
        <taxon>Bacillaceae</taxon>
        <taxon>Virgibacillus</taxon>
    </lineage>
</organism>
<protein>
    <recommendedName>
        <fullName evidence="3">RNA polymerase sigma-70 region 2 domain-containing protein</fullName>
    </recommendedName>
</protein>
<dbReference type="KEGG" id="vne:CFK40_01900"/>
<dbReference type="EMBL" id="CP022437">
    <property type="protein sequence ID" value="ASN03842.1"/>
    <property type="molecule type" value="Genomic_DNA"/>
</dbReference>
<dbReference type="AlphaFoldDB" id="A0A221M883"/>
<dbReference type="Gene3D" id="1.10.1740.10">
    <property type="match status" value="1"/>
</dbReference>
<dbReference type="GO" id="GO:0006352">
    <property type="term" value="P:DNA-templated transcription initiation"/>
    <property type="evidence" value="ECO:0007669"/>
    <property type="project" value="InterPro"/>
</dbReference>